<dbReference type="GeneID" id="89974712"/>
<keyword evidence="4" id="KW-1185">Reference proteome</keyword>
<reference evidence="3 4" key="1">
    <citation type="submission" date="2023-08" db="EMBL/GenBank/DDBJ databases">
        <title>Black Yeasts Isolated from many extreme environments.</title>
        <authorList>
            <person name="Coleine C."/>
            <person name="Stajich J.E."/>
            <person name="Selbmann L."/>
        </authorList>
    </citation>
    <scope>NUCLEOTIDE SEQUENCE [LARGE SCALE GENOMIC DNA]</scope>
    <source>
        <strain evidence="3 4">CCFEE 5792</strain>
    </source>
</reference>
<feature type="region of interest" description="Disordered" evidence="1">
    <location>
        <begin position="187"/>
        <end position="223"/>
    </location>
</feature>
<sequence>MATSNLKTTTVTTENCVLHVTYTGSGSKLLVLVPGGTGLGSSFHASLPGLASSSDNSTAQYTVATFDRRGHGASNLTSSGAKITSFFSPAQAARDVAAIIAHLGFQRASVFGTSQGGVIALNFGVYFPDKLEKLVAHESPTFGLLPDLEGGRWVDHITRTYAVYKASGAGPAMKLFARMIRGWDSTSKDVPSEGEVLEPLRPATDDDVKELSKAGDDAAEPSPGASVDQLFWLEYEFLTAIAVPNLWDLRRHLHGDRYEHLSSDSLACVVGKASRDAPYATTTYPQAEITGSQHHIWPAGHLIYVFDPDAFVLALRDTLDRLK</sequence>
<accession>A0AAV9N0E6</accession>
<dbReference type="PANTHER" id="PTHR43433:SF5">
    <property type="entry name" value="AB HYDROLASE-1 DOMAIN-CONTAINING PROTEIN"/>
    <property type="match status" value="1"/>
</dbReference>
<dbReference type="PANTHER" id="PTHR43433">
    <property type="entry name" value="HYDROLASE, ALPHA/BETA FOLD FAMILY PROTEIN"/>
    <property type="match status" value="1"/>
</dbReference>
<dbReference type="EMBL" id="JAVRRD010000025">
    <property type="protein sequence ID" value="KAK5047444.1"/>
    <property type="molecule type" value="Genomic_DNA"/>
</dbReference>
<dbReference type="SUPFAM" id="SSF53474">
    <property type="entry name" value="alpha/beta-Hydrolases"/>
    <property type="match status" value="1"/>
</dbReference>
<feature type="compositionally biased region" description="Basic and acidic residues" evidence="1">
    <location>
        <begin position="203"/>
        <end position="216"/>
    </location>
</feature>
<dbReference type="RefSeq" id="XP_064702988.1">
    <property type="nucleotide sequence ID" value="XM_064850101.1"/>
</dbReference>
<comment type="caution">
    <text evidence="3">The sequence shown here is derived from an EMBL/GenBank/DDBJ whole genome shotgun (WGS) entry which is preliminary data.</text>
</comment>
<dbReference type="AlphaFoldDB" id="A0AAV9N0E6"/>
<protein>
    <recommendedName>
        <fullName evidence="2">AB hydrolase-1 domain-containing protein</fullName>
    </recommendedName>
</protein>
<dbReference type="InterPro" id="IPR000073">
    <property type="entry name" value="AB_hydrolase_1"/>
</dbReference>
<gene>
    <name evidence="3" type="ORF">LTR84_006540</name>
</gene>
<dbReference type="Pfam" id="PF00561">
    <property type="entry name" value="Abhydrolase_1"/>
    <property type="match status" value="1"/>
</dbReference>
<feature type="domain" description="AB hydrolase-1" evidence="2">
    <location>
        <begin position="29"/>
        <end position="156"/>
    </location>
</feature>
<dbReference type="InterPro" id="IPR050471">
    <property type="entry name" value="AB_hydrolase"/>
</dbReference>
<evidence type="ECO:0000256" key="1">
    <source>
        <dbReference type="SAM" id="MobiDB-lite"/>
    </source>
</evidence>
<evidence type="ECO:0000313" key="3">
    <source>
        <dbReference type="EMBL" id="KAK5047444.1"/>
    </source>
</evidence>
<evidence type="ECO:0000313" key="4">
    <source>
        <dbReference type="Proteomes" id="UP001358417"/>
    </source>
</evidence>
<proteinExistence type="predicted"/>
<name>A0AAV9N0E6_9EURO</name>
<organism evidence="3 4">
    <name type="scientific">Exophiala bonariae</name>
    <dbReference type="NCBI Taxonomy" id="1690606"/>
    <lineage>
        <taxon>Eukaryota</taxon>
        <taxon>Fungi</taxon>
        <taxon>Dikarya</taxon>
        <taxon>Ascomycota</taxon>
        <taxon>Pezizomycotina</taxon>
        <taxon>Eurotiomycetes</taxon>
        <taxon>Chaetothyriomycetidae</taxon>
        <taxon>Chaetothyriales</taxon>
        <taxon>Herpotrichiellaceae</taxon>
        <taxon>Exophiala</taxon>
    </lineage>
</organism>
<evidence type="ECO:0000259" key="2">
    <source>
        <dbReference type="Pfam" id="PF00561"/>
    </source>
</evidence>
<dbReference type="Gene3D" id="3.40.50.1820">
    <property type="entry name" value="alpha/beta hydrolase"/>
    <property type="match status" value="1"/>
</dbReference>
<dbReference type="Proteomes" id="UP001358417">
    <property type="component" value="Unassembled WGS sequence"/>
</dbReference>
<dbReference type="InterPro" id="IPR029058">
    <property type="entry name" value="AB_hydrolase_fold"/>
</dbReference>